<evidence type="ECO:0000313" key="2">
    <source>
        <dbReference type="EMBL" id="PFH54996.1"/>
    </source>
</evidence>
<proteinExistence type="predicted"/>
<evidence type="ECO:0000256" key="1">
    <source>
        <dbReference type="SAM" id="MobiDB-lite"/>
    </source>
</evidence>
<feature type="region of interest" description="Disordered" evidence="1">
    <location>
        <begin position="159"/>
        <end position="217"/>
    </location>
</feature>
<protein>
    <submittedName>
        <fullName evidence="2">Uncharacterized protein</fullName>
    </submittedName>
</protein>
<dbReference type="Proteomes" id="UP000037136">
    <property type="component" value="Unassembled WGS sequence"/>
</dbReference>
<feature type="compositionally biased region" description="Basic residues" evidence="1">
    <location>
        <begin position="161"/>
        <end position="170"/>
    </location>
</feature>
<accession>A0A2A9P284</accession>
<sequence>MANNRAKPTQGAGKAPKATPKTLGGAAPLTSARESPVPVPTPARFQTPRVETPVPLPASGAVSGPRGSFQNLAISNEVDMTDVEAEAQIAGEMTTKPPTAATGSPLTKRMLAKLQLKEKKRAQKADQAAGLPPSKDCPHCPGKRHWKFECPVAKEIEKAKRTAKNAKRKAGREAAAAAQGAKRTKSGSQAAGGPAKDAASLASMPTSARSAPSLRSD</sequence>
<gene>
    <name evidence="2" type="ORF">XA68_11143</name>
</gene>
<feature type="compositionally biased region" description="Polar residues" evidence="1">
    <location>
        <begin position="203"/>
        <end position="217"/>
    </location>
</feature>
<name>A0A2A9P284_OPHUN</name>
<reference evidence="2 3" key="1">
    <citation type="journal article" date="2015" name="BMC Genomics">
        <title>Gene expression during zombie ant biting behavior reflects the complexity underlying fungal parasitic behavioral manipulation.</title>
        <authorList>
            <person name="de Bekker C."/>
            <person name="Ohm R.A."/>
            <person name="Loreto R.G."/>
            <person name="Sebastian A."/>
            <person name="Albert I."/>
            <person name="Merrow M."/>
            <person name="Brachmann A."/>
            <person name="Hughes D.P."/>
        </authorList>
    </citation>
    <scope>NUCLEOTIDE SEQUENCE [LARGE SCALE GENOMIC DNA]</scope>
    <source>
        <strain evidence="2 3">SC16a</strain>
    </source>
</reference>
<dbReference type="EMBL" id="LAZP02001361">
    <property type="protein sequence ID" value="PFH54996.1"/>
    <property type="molecule type" value="Genomic_DNA"/>
</dbReference>
<reference evidence="2 3" key="2">
    <citation type="journal article" date="2017" name="Sci. Rep.">
        <title>Ant-infecting Ophiocordyceps genomes reveal a high diversity of potential behavioral manipulation genes and a possible major role for enterotoxins.</title>
        <authorList>
            <person name="de Bekker C."/>
            <person name="Ohm R.A."/>
            <person name="Evans H.C."/>
            <person name="Brachmann A."/>
            <person name="Hughes D.P."/>
        </authorList>
    </citation>
    <scope>NUCLEOTIDE SEQUENCE [LARGE SCALE GENOMIC DNA]</scope>
    <source>
        <strain evidence="2 3">SC16a</strain>
    </source>
</reference>
<comment type="caution">
    <text evidence="2">The sequence shown here is derived from an EMBL/GenBank/DDBJ whole genome shotgun (WGS) entry which is preliminary data.</text>
</comment>
<evidence type="ECO:0000313" key="3">
    <source>
        <dbReference type="Proteomes" id="UP000037136"/>
    </source>
</evidence>
<organism evidence="2 3">
    <name type="scientific">Ophiocordyceps unilateralis</name>
    <name type="common">Zombie-ant fungus</name>
    <name type="synonym">Torrubia unilateralis</name>
    <dbReference type="NCBI Taxonomy" id="268505"/>
    <lineage>
        <taxon>Eukaryota</taxon>
        <taxon>Fungi</taxon>
        <taxon>Dikarya</taxon>
        <taxon>Ascomycota</taxon>
        <taxon>Pezizomycotina</taxon>
        <taxon>Sordariomycetes</taxon>
        <taxon>Hypocreomycetidae</taxon>
        <taxon>Hypocreales</taxon>
        <taxon>Ophiocordycipitaceae</taxon>
        <taxon>Ophiocordyceps</taxon>
    </lineage>
</organism>
<feature type="region of interest" description="Disordered" evidence="1">
    <location>
        <begin position="117"/>
        <end position="145"/>
    </location>
</feature>
<dbReference type="AlphaFoldDB" id="A0A2A9P284"/>
<feature type="region of interest" description="Disordered" evidence="1">
    <location>
        <begin position="1"/>
        <end position="69"/>
    </location>
</feature>
<keyword evidence="3" id="KW-1185">Reference proteome</keyword>